<dbReference type="EMBL" id="JAGMWT010000016">
    <property type="protein sequence ID" value="KAH7115014.1"/>
    <property type="molecule type" value="Genomic_DNA"/>
</dbReference>
<keyword evidence="2" id="KW-1185">Reference proteome</keyword>
<dbReference type="Proteomes" id="UP000700596">
    <property type="component" value="Unassembled WGS sequence"/>
</dbReference>
<evidence type="ECO:0000313" key="2">
    <source>
        <dbReference type="Proteomes" id="UP000700596"/>
    </source>
</evidence>
<evidence type="ECO:0000313" key="1">
    <source>
        <dbReference type="EMBL" id="KAH7115014.1"/>
    </source>
</evidence>
<reference evidence="1" key="1">
    <citation type="journal article" date="2021" name="Nat. Commun.">
        <title>Genetic determinants of endophytism in the Arabidopsis root mycobiome.</title>
        <authorList>
            <person name="Mesny F."/>
            <person name="Miyauchi S."/>
            <person name="Thiergart T."/>
            <person name="Pickel B."/>
            <person name="Atanasova L."/>
            <person name="Karlsson M."/>
            <person name="Huettel B."/>
            <person name="Barry K.W."/>
            <person name="Haridas S."/>
            <person name="Chen C."/>
            <person name="Bauer D."/>
            <person name="Andreopoulos W."/>
            <person name="Pangilinan J."/>
            <person name="LaButti K."/>
            <person name="Riley R."/>
            <person name="Lipzen A."/>
            <person name="Clum A."/>
            <person name="Drula E."/>
            <person name="Henrissat B."/>
            <person name="Kohler A."/>
            <person name="Grigoriev I.V."/>
            <person name="Martin F.M."/>
            <person name="Hacquard S."/>
        </authorList>
    </citation>
    <scope>NUCLEOTIDE SEQUENCE</scope>
    <source>
        <strain evidence="1">MPI-CAGE-CH-0243</strain>
    </source>
</reference>
<protein>
    <submittedName>
        <fullName evidence="1">Uncharacterized protein</fullName>
    </submittedName>
</protein>
<proteinExistence type="predicted"/>
<name>A0A9P9D9E3_9PLEO</name>
<sequence>MMGTGYEKLGSPLDEGYHEDFSCLSCVSHSVSTSTSATQFPASIHNKDIPSITKNGPMHKIEQIIVQYNDYKKGLCTPPCAGDNLEEQLNRGKDFALSILSYYFPEDQGFVIRAKDFSPMSKYGWSIELKVHSKGYDTSGQGRWHLVSPECIAGFEVCKKHKIQHDDGTEGEQLRPHTYFAIIADDCKTQPEWLVQKKKGSVSRGDLLAYALGAEADISKGYGFLIMGRFFEFYQYDHDQESLVSPYPHPEYPQNWSQDMDSQPTPWIADIWFNMLATSDVVYQDGTVGEGSKGNEGSSHD</sequence>
<dbReference type="OrthoDB" id="3797007at2759"/>
<accession>A0A9P9D9E3</accession>
<dbReference type="AlphaFoldDB" id="A0A9P9D9E3"/>
<comment type="caution">
    <text evidence="1">The sequence shown here is derived from an EMBL/GenBank/DDBJ whole genome shotgun (WGS) entry which is preliminary data.</text>
</comment>
<organism evidence="1 2">
    <name type="scientific">Dendryphion nanum</name>
    <dbReference type="NCBI Taxonomy" id="256645"/>
    <lineage>
        <taxon>Eukaryota</taxon>
        <taxon>Fungi</taxon>
        <taxon>Dikarya</taxon>
        <taxon>Ascomycota</taxon>
        <taxon>Pezizomycotina</taxon>
        <taxon>Dothideomycetes</taxon>
        <taxon>Pleosporomycetidae</taxon>
        <taxon>Pleosporales</taxon>
        <taxon>Torulaceae</taxon>
        <taxon>Dendryphion</taxon>
    </lineage>
</organism>
<gene>
    <name evidence="1" type="ORF">B0J11DRAFT_121240</name>
</gene>